<organism evidence="2 3">
    <name type="scientific">Carnegiea gigantea</name>
    <dbReference type="NCBI Taxonomy" id="171969"/>
    <lineage>
        <taxon>Eukaryota</taxon>
        <taxon>Viridiplantae</taxon>
        <taxon>Streptophyta</taxon>
        <taxon>Embryophyta</taxon>
        <taxon>Tracheophyta</taxon>
        <taxon>Spermatophyta</taxon>
        <taxon>Magnoliopsida</taxon>
        <taxon>eudicotyledons</taxon>
        <taxon>Gunneridae</taxon>
        <taxon>Pentapetalae</taxon>
        <taxon>Caryophyllales</taxon>
        <taxon>Cactineae</taxon>
        <taxon>Cactaceae</taxon>
        <taxon>Cactoideae</taxon>
        <taxon>Echinocereeae</taxon>
        <taxon>Carnegiea</taxon>
    </lineage>
</organism>
<sequence>MMNKGQEGHVGSGNAERTRSNKPKIRCKKVKEFNNRMSPKGLWQWIENLNDKQKEALALWLVRNFNTYYCSLPLSHGMMKVTERDVHMMLGLPKGPLELCYLHHVVFKLRDFLEDTLDKTIVTNEEEEVNKEERRSKSVEDETKAEDQTGVSKVKSKKGSCGIDAIEKHEFPQFTSPSFSLRVSQEEKRRCPKKLLLLIQSLIFLQQKCKY</sequence>
<proteinExistence type="predicted"/>
<feature type="compositionally biased region" description="Basic and acidic residues" evidence="1">
    <location>
        <begin position="131"/>
        <end position="147"/>
    </location>
</feature>
<gene>
    <name evidence="2" type="ORF">Cgig2_008575</name>
</gene>
<evidence type="ECO:0000256" key="1">
    <source>
        <dbReference type="SAM" id="MobiDB-lite"/>
    </source>
</evidence>
<evidence type="ECO:0000313" key="2">
    <source>
        <dbReference type="EMBL" id="KAJ8425597.1"/>
    </source>
</evidence>
<accession>A0A9Q1JHK5</accession>
<comment type="caution">
    <text evidence="2">The sequence shown here is derived from an EMBL/GenBank/DDBJ whole genome shotgun (WGS) entry which is preliminary data.</text>
</comment>
<feature type="region of interest" description="Disordered" evidence="1">
    <location>
        <begin position="1"/>
        <end position="24"/>
    </location>
</feature>
<protein>
    <submittedName>
        <fullName evidence="2">Uncharacterized protein</fullName>
    </submittedName>
</protein>
<evidence type="ECO:0000313" key="3">
    <source>
        <dbReference type="Proteomes" id="UP001153076"/>
    </source>
</evidence>
<keyword evidence="3" id="KW-1185">Reference proteome</keyword>
<reference evidence="2" key="1">
    <citation type="submission" date="2022-04" db="EMBL/GenBank/DDBJ databases">
        <title>Carnegiea gigantea Genome sequencing and assembly v2.</title>
        <authorList>
            <person name="Copetti D."/>
            <person name="Sanderson M.J."/>
            <person name="Burquez A."/>
            <person name="Wojciechowski M.F."/>
        </authorList>
    </citation>
    <scope>NUCLEOTIDE SEQUENCE</scope>
    <source>
        <strain evidence="2">SGP5-SGP5p</strain>
        <tissue evidence="2">Aerial part</tissue>
    </source>
</reference>
<dbReference type="EMBL" id="JAKOGI010001444">
    <property type="protein sequence ID" value="KAJ8425597.1"/>
    <property type="molecule type" value="Genomic_DNA"/>
</dbReference>
<feature type="region of interest" description="Disordered" evidence="1">
    <location>
        <begin position="126"/>
        <end position="152"/>
    </location>
</feature>
<dbReference type="OrthoDB" id="1751080at2759"/>
<name>A0A9Q1JHK5_9CARY</name>
<dbReference type="Proteomes" id="UP001153076">
    <property type="component" value="Unassembled WGS sequence"/>
</dbReference>
<dbReference type="AlphaFoldDB" id="A0A9Q1JHK5"/>